<dbReference type="Proteomes" id="UP000636709">
    <property type="component" value="Unassembled WGS sequence"/>
</dbReference>
<feature type="chain" id="PRO_5032364415" description="Leucine-rich repeat-containing N-terminal plant-type domain-containing protein" evidence="12">
    <location>
        <begin position="25"/>
        <end position="1014"/>
    </location>
</feature>
<keyword evidence="10" id="KW-0325">Glycoprotein</keyword>
<keyword evidence="9 11" id="KW-0472">Membrane</keyword>
<dbReference type="PANTHER" id="PTHR48061:SF14">
    <property type="entry name" value="LEUCINE-RICH REPEAT-CONTAINING N-TERMINAL PLANT-TYPE DOMAIN-CONTAINING PROTEIN"/>
    <property type="match status" value="1"/>
</dbReference>
<evidence type="ECO:0000256" key="10">
    <source>
        <dbReference type="ARBA" id="ARBA00023180"/>
    </source>
</evidence>
<keyword evidence="6 12" id="KW-0732">Signal</keyword>
<evidence type="ECO:0000259" key="13">
    <source>
        <dbReference type="Pfam" id="PF08263"/>
    </source>
</evidence>
<dbReference type="Pfam" id="PF00560">
    <property type="entry name" value="LRR_1"/>
    <property type="match status" value="7"/>
</dbReference>
<evidence type="ECO:0000256" key="6">
    <source>
        <dbReference type="ARBA" id="ARBA00022729"/>
    </source>
</evidence>
<dbReference type="EMBL" id="JACEFO010001742">
    <property type="protein sequence ID" value="KAF8712823.1"/>
    <property type="molecule type" value="Genomic_DNA"/>
</dbReference>
<dbReference type="PANTHER" id="PTHR48061">
    <property type="entry name" value="LEUCINE-RICH REPEAT RECEPTOR PROTEIN KINASE EMS1-LIKE-RELATED"/>
    <property type="match status" value="1"/>
</dbReference>
<dbReference type="InterPro" id="IPR001611">
    <property type="entry name" value="Leu-rich_rpt"/>
</dbReference>
<keyword evidence="5 11" id="KW-0812">Transmembrane</keyword>
<keyword evidence="4" id="KW-0433">Leucine-rich repeat</keyword>
<evidence type="ECO:0000313" key="15">
    <source>
        <dbReference type="Proteomes" id="UP000636709"/>
    </source>
</evidence>
<organism evidence="14 15">
    <name type="scientific">Digitaria exilis</name>
    <dbReference type="NCBI Taxonomy" id="1010633"/>
    <lineage>
        <taxon>Eukaryota</taxon>
        <taxon>Viridiplantae</taxon>
        <taxon>Streptophyta</taxon>
        <taxon>Embryophyta</taxon>
        <taxon>Tracheophyta</taxon>
        <taxon>Spermatophyta</taxon>
        <taxon>Magnoliopsida</taxon>
        <taxon>Liliopsida</taxon>
        <taxon>Poales</taxon>
        <taxon>Poaceae</taxon>
        <taxon>PACMAD clade</taxon>
        <taxon>Panicoideae</taxon>
        <taxon>Panicodae</taxon>
        <taxon>Paniceae</taxon>
        <taxon>Anthephorinae</taxon>
        <taxon>Digitaria</taxon>
    </lineage>
</organism>
<evidence type="ECO:0000313" key="14">
    <source>
        <dbReference type="EMBL" id="KAF8712823.1"/>
    </source>
</evidence>
<feature type="domain" description="Leucine-rich repeat-containing N-terminal plant-type" evidence="13">
    <location>
        <begin position="44"/>
        <end position="84"/>
    </location>
</feature>
<keyword evidence="15" id="KW-1185">Reference proteome</keyword>
<evidence type="ECO:0000256" key="4">
    <source>
        <dbReference type="ARBA" id="ARBA00022614"/>
    </source>
</evidence>
<reference evidence="14" key="1">
    <citation type="submission" date="2020-07" db="EMBL/GenBank/DDBJ databases">
        <title>Genome sequence and genetic diversity analysis of an under-domesticated orphan crop, white fonio (Digitaria exilis).</title>
        <authorList>
            <person name="Bennetzen J.L."/>
            <person name="Chen S."/>
            <person name="Ma X."/>
            <person name="Wang X."/>
            <person name="Yssel A.E.J."/>
            <person name="Chaluvadi S.R."/>
            <person name="Johnson M."/>
            <person name="Gangashetty P."/>
            <person name="Hamidou F."/>
            <person name="Sanogo M.D."/>
            <person name="Zwaenepoel A."/>
            <person name="Wallace J."/>
            <person name="Van De Peer Y."/>
            <person name="Van Deynze A."/>
        </authorList>
    </citation>
    <scope>NUCLEOTIDE SEQUENCE</scope>
    <source>
        <tissue evidence="14">Leaves</tissue>
    </source>
</reference>
<keyword evidence="8 11" id="KW-1133">Transmembrane helix</keyword>
<evidence type="ECO:0000256" key="5">
    <source>
        <dbReference type="ARBA" id="ARBA00022692"/>
    </source>
</evidence>
<evidence type="ECO:0000256" key="3">
    <source>
        <dbReference type="ARBA" id="ARBA00022475"/>
    </source>
</evidence>
<feature type="signal peptide" evidence="12">
    <location>
        <begin position="1"/>
        <end position="24"/>
    </location>
</feature>
<evidence type="ECO:0000256" key="1">
    <source>
        <dbReference type="ARBA" id="ARBA00004251"/>
    </source>
</evidence>
<dbReference type="GO" id="GO:0005886">
    <property type="term" value="C:plasma membrane"/>
    <property type="evidence" value="ECO:0007669"/>
    <property type="project" value="UniProtKB-SubCell"/>
</dbReference>
<protein>
    <recommendedName>
        <fullName evidence="13">Leucine-rich repeat-containing N-terminal plant-type domain-containing protein</fullName>
    </recommendedName>
</protein>
<evidence type="ECO:0000256" key="11">
    <source>
        <dbReference type="SAM" id="Phobius"/>
    </source>
</evidence>
<keyword evidence="7" id="KW-0677">Repeat</keyword>
<comment type="similarity">
    <text evidence="2">Belongs to the RLP family.</text>
</comment>
<dbReference type="PRINTS" id="PR00019">
    <property type="entry name" value="LEURICHRPT"/>
</dbReference>
<feature type="transmembrane region" description="Helical" evidence="11">
    <location>
        <begin position="979"/>
        <end position="999"/>
    </location>
</feature>
<dbReference type="InterPro" id="IPR003591">
    <property type="entry name" value="Leu-rich_rpt_typical-subtyp"/>
</dbReference>
<dbReference type="Pfam" id="PF08263">
    <property type="entry name" value="LRRNT_2"/>
    <property type="match status" value="1"/>
</dbReference>
<dbReference type="Pfam" id="PF13855">
    <property type="entry name" value="LRR_8"/>
    <property type="match status" value="1"/>
</dbReference>
<accession>A0A835EQ01</accession>
<gene>
    <name evidence="14" type="ORF">HU200_028596</name>
</gene>
<evidence type="ECO:0000256" key="12">
    <source>
        <dbReference type="SAM" id="SignalP"/>
    </source>
</evidence>
<evidence type="ECO:0000256" key="9">
    <source>
        <dbReference type="ARBA" id="ARBA00023136"/>
    </source>
</evidence>
<dbReference type="FunFam" id="3.80.10.10:FF:000213">
    <property type="entry name" value="Tyrosine-sulfated glycopeptide receptor 1"/>
    <property type="match status" value="1"/>
</dbReference>
<dbReference type="InterPro" id="IPR013210">
    <property type="entry name" value="LRR_N_plant-typ"/>
</dbReference>
<comment type="caution">
    <text evidence="14">The sequence shown here is derived from an EMBL/GenBank/DDBJ whole genome shotgun (WGS) entry which is preliminary data.</text>
</comment>
<evidence type="ECO:0000256" key="2">
    <source>
        <dbReference type="ARBA" id="ARBA00009592"/>
    </source>
</evidence>
<dbReference type="OrthoDB" id="442066at2759"/>
<evidence type="ECO:0000256" key="8">
    <source>
        <dbReference type="ARBA" id="ARBA00022989"/>
    </source>
</evidence>
<dbReference type="AlphaFoldDB" id="A0A835EQ01"/>
<name>A0A835EQ01_9POAL</name>
<keyword evidence="3" id="KW-1003">Cell membrane</keyword>
<proteinExistence type="inferred from homology"/>
<dbReference type="SUPFAM" id="SSF52047">
    <property type="entry name" value="RNI-like"/>
    <property type="match status" value="1"/>
</dbReference>
<comment type="subcellular location">
    <subcellularLocation>
        <location evidence="1">Cell membrane</location>
        <topology evidence="1">Single-pass type I membrane protein</topology>
    </subcellularLocation>
</comment>
<dbReference type="InterPro" id="IPR032675">
    <property type="entry name" value="LRR_dom_sf"/>
</dbReference>
<dbReference type="InterPro" id="IPR046956">
    <property type="entry name" value="RLP23-like"/>
</dbReference>
<evidence type="ECO:0000256" key="7">
    <source>
        <dbReference type="ARBA" id="ARBA00022737"/>
    </source>
</evidence>
<dbReference type="Gene3D" id="3.80.10.10">
    <property type="entry name" value="Ribonuclease Inhibitor"/>
    <property type="match status" value="4"/>
</dbReference>
<dbReference type="SUPFAM" id="SSF52058">
    <property type="entry name" value="L domain-like"/>
    <property type="match status" value="3"/>
</dbReference>
<sequence length="1014" mass="112156">MASILWVLLFFIAQLHTLLSSSSAHQGHGHGGNLTHFHVPFLCHPDQAKALLQLKKSFFRYSTTRLSSWRNGTDCCLWEGIDCDASSGHVTILDINNRGLFSYGLDPAVFNLTSLRRLDLSMNDFGGYDIPATGFERFTFLTHLNLSNSGFYGQIPIGISKLVNLLSLDLSTYSDDGDAYYYDFSGPSSYYRNNHLRECSFGTLVANLSNLRELYLDMVDLSLNADEWATSLATYVPRLQVLSLANCGLGGPISKSLSRLHSLVVINLERNYGITAGPFPEFFMDFLNLTVLQLSWTNLEGWYPTKPFRSANLRVLDLSCNENLSGNLPNFSNASALETLRLDWTNFSYARPTSSSNFRSLKALSIDDLRKINIYDTGFTGLMPAAIGRLTNLRNMYINYCGFSGPMPAEIGNLTNLKAMNIKGQNSGSPIPYAIGQLRELAWLVIQDCNFPGSVPSSIANLTRLILLDISSNSLDGNNYFCLFWRLSKLNYLYLSNNELHVTDTDGNNPLATYLAGLYELGLASSKIYQFPSFLRRLKYLSALDLSSNEISGDVPNWVLETWRGSLNSLNLSHNMLTGMQISSDVIPCTIPLEVLDLSFNRISGQVPMPNSSASILEYSNNNFSSLLPNWTLYLNHTRYLSLSKNNINGHIPISICNSMLNVFDISHNSFSGLIPSCIIENGLFVVLNLRDNHFKGTLPSNITTGCALQTIDLHGNKIEGRLPRALCNCTDLEVLDFGGNRIADIFPYWLSGLPELSVLVLTSNQFYGTIGDIVPVIDLSSNNFSGNLRTQWFIRLKSMTGKGNSTRETISAQHIADFYQDSIEITYKGSFMAFERILTTLTAIDLSNNQLEGNIPESFGKLVSLRVLNMSHNFFTGKIPAELGGMTALESLDLSWNQLSEGIPQELADLTFLEVLNLSYNHLVGKIPQSRQFSTFDSSSFEGNEGLCGPPLSTLPCGASPYTPSVPQVNRPFHHVDVVLFLFVGLGFGAGFAASVLVKWGGISTSADALEQL</sequence>
<dbReference type="SMART" id="SM00369">
    <property type="entry name" value="LRR_TYP"/>
    <property type="match status" value="6"/>
</dbReference>